<dbReference type="GO" id="GO:0032993">
    <property type="term" value="C:protein-DNA complex"/>
    <property type="evidence" value="ECO:0007669"/>
    <property type="project" value="TreeGrafter"/>
</dbReference>
<feature type="domain" description="Response regulatory" evidence="6">
    <location>
        <begin position="2"/>
        <end position="116"/>
    </location>
</feature>
<evidence type="ECO:0000256" key="5">
    <source>
        <dbReference type="PROSITE-ProRule" id="PRU01091"/>
    </source>
</evidence>
<dbReference type="PANTHER" id="PTHR48111:SF67">
    <property type="entry name" value="TRANSCRIPTIONAL REGULATORY PROTEIN TCTD"/>
    <property type="match status" value="1"/>
</dbReference>
<dbReference type="Gene3D" id="3.40.50.2300">
    <property type="match status" value="1"/>
</dbReference>
<protein>
    <submittedName>
        <fullName evidence="8">Response regulator transcription factor</fullName>
    </submittedName>
</protein>
<dbReference type="Gene3D" id="1.10.10.10">
    <property type="entry name" value="Winged helix-like DNA-binding domain superfamily/Winged helix DNA-binding domain"/>
    <property type="match status" value="1"/>
</dbReference>
<dbReference type="InterPro" id="IPR011006">
    <property type="entry name" value="CheY-like_superfamily"/>
</dbReference>
<dbReference type="InterPro" id="IPR001867">
    <property type="entry name" value="OmpR/PhoB-type_DNA-bd"/>
</dbReference>
<evidence type="ECO:0000256" key="4">
    <source>
        <dbReference type="PROSITE-ProRule" id="PRU00169"/>
    </source>
</evidence>
<evidence type="ECO:0000259" key="7">
    <source>
        <dbReference type="PROSITE" id="PS51755"/>
    </source>
</evidence>
<feature type="modified residue" description="4-aspartylphosphate" evidence="4">
    <location>
        <position position="51"/>
    </location>
</feature>
<evidence type="ECO:0000313" key="10">
    <source>
        <dbReference type="Proteomes" id="UP000540490"/>
    </source>
</evidence>
<dbReference type="EMBL" id="JABEQN010000014">
    <property type="protein sequence ID" value="MBB2194376.1"/>
    <property type="molecule type" value="Genomic_DNA"/>
</dbReference>
<dbReference type="EMBL" id="JABEQO010000014">
    <property type="protein sequence ID" value="MBB2165215.1"/>
    <property type="molecule type" value="Genomic_DNA"/>
</dbReference>
<dbReference type="Pfam" id="PF00072">
    <property type="entry name" value="Response_reg"/>
    <property type="match status" value="1"/>
</dbReference>
<dbReference type="Proteomes" id="UP000561077">
    <property type="component" value="Unassembled WGS sequence"/>
</dbReference>
<dbReference type="Proteomes" id="UP000540490">
    <property type="component" value="Unassembled WGS sequence"/>
</dbReference>
<dbReference type="InterPro" id="IPR036388">
    <property type="entry name" value="WH-like_DNA-bd_sf"/>
</dbReference>
<name>A0A7W4ILR4_9PROT</name>
<accession>A0A7W4ILR4</accession>
<evidence type="ECO:0000313" key="8">
    <source>
        <dbReference type="EMBL" id="MBB2165215.1"/>
    </source>
</evidence>
<keyword evidence="4" id="KW-0597">Phosphoprotein</keyword>
<dbReference type="GO" id="GO:0000156">
    <property type="term" value="F:phosphorelay response regulator activity"/>
    <property type="evidence" value="ECO:0007669"/>
    <property type="project" value="TreeGrafter"/>
</dbReference>
<dbReference type="CDD" id="cd00383">
    <property type="entry name" value="trans_reg_C"/>
    <property type="match status" value="1"/>
</dbReference>
<reference evidence="10 11" key="1">
    <citation type="submission" date="2020-04" db="EMBL/GenBank/DDBJ databases">
        <title>Description of novel Gluconacetobacter.</title>
        <authorList>
            <person name="Sombolestani A."/>
        </authorList>
    </citation>
    <scope>NUCLEOTIDE SEQUENCE [LARGE SCALE GENOMIC DNA]</scope>
    <source>
        <strain evidence="9 10">LMG 1728</strain>
        <strain evidence="8 11">LMG 1731</strain>
    </source>
</reference>
<dbReference type="PROSITE" id="PS50110">
    <property type="entry name" value="RESPONSE_REGULATORY"/>
    <property type="match status" value="1"/>
</dbReference>
<dbReference type="GO" id="GO:0006355">
    <property type="term" value="P:regulation of DNA-templated transcription"/>
    <property type="evidence" value="ECO:0007669"/>
    <property type="project" value="InterPro"/>
</dbReference>
<evidence type="ECO:0000256" key="1">
    <source>
        <dbReference type="ARBA" id="ARBA00023015"/>
    </source>
</evidence>
<evidence type="ECO:0000313" key="11">
    <source>
        <dbReference type="Proteomes" id="UP000561077"/>
    </source>
</evidence>
<dbReference type="PROSITE" id="PS51755">
    <property type="entry name" value="OMPR_PHOB"/>
    <property type="match status" value="1"/>
</dbReference>
<evidence type="ECO:0000259" key="6">
    <source>
        <dbReference type="PROSITE" id="PS50110"/>
    </source>
</evidence>
<dbReference type="GO" id="GO:0000976">
    <property type="term" value="F:transcription cis-regulatory region binding"/>
    <property type="evidence" value="ECO:0007669"/>
    <property type="project" value="TreeGrafter"/>
</dbReference>
<dbReference type="AlphaFoldDB" id="A0A7W4ILR4"/>
<evidence type="ECO:0000256" key="3">
    <source>
        <dbReference type="ARBA" id="ARBA00023163"/>
    </source>
</evidence>
<keyword evidence="2 5" id="KW-0238">DNA-binding</keyword>
<keyword evidence="10" id="KW-1185">Reference proteome</keyword>
<sequence length="218" mass="24457">MQLLLVEDHALLGQAMKKALEQEGYDVRWVTGGDEAIASLVDARYDLVLLDLALPKVNGLEVLHLIRQYPDYIPVIIVTARDRPVHRVAGLDSGADDYMVKPIDLAELVARVRAQIRRQDGRKSDTLFVRDVEVDLIGRVVRQRQKIVHLTAKEFKLVALLARRAGRFVSKSDMADELYDVLDTFDGNVIEVSISAIRRKLGADFIITARGLGYTIPK</sequence>
<evidence type="ECO:0000256" key="2">
    <source>
        <dbReference type="ARBA" id="ARBA00023125"/>
    </source>
</evidence>
<dbReference type="Gene3D" id="6.10.250.690">
    <property type="match status" value="1"/>
</dbReference>
<dbReference type="RefSeq" id="WP_182974311.1">
    <property type="nucleotide sequence ID" value="NZ_JABEQN010000014.1"/>
</dbReference>
<gene>
    <name evidence="9" type="ORF">HLH25_12155</name>
    <name evidence="8" type="ORF">HLH26_11855</name>
</gene>
<evidence type="ECO:0000313" key="9">
    <source>
        <dbReference type="EMBL" id="MBB2194376.1"/>
    </source>
</evidence>
<proteinExistence type="predicted"/>
<comment type="caution">
    <text evidence="8">The sequence shown here is derived from an EMBL/GenBank/DDBJ whole genome shotgun (WGS) entry which is preliminary data.</text>
</comment>
<feature type="DNA-binding region" description="OmpR/PhoB-type" evidence="5">
    <location>
        <begin position="124"/>
        <end position="218"/>
    </location>
</feature>
<dbReference type="Pfam" id="PF00486">
    <property type="entry name" value="Trans_reg_C"/>
    <property type="match status" value="1"/>
</dbReference>
<dbReference type="SMART" id="SM00862">
    <property type="entry name" value="Trans_reg_C"/>
    <property type="match status" value="1"/>
</dbReference>
<dbReference type="InterPro" id="IPR001789">
    <property type="entry name" value="Sig_transdc_resp-reg_receiver"/>
</dbReference>
<organism evidence="8 11">
    <name type="scientific">Gluconacetobacter dulcium</name>
    <dbReference type="NCBI Taxonomy" id="2729096"/>
    <lineage>
        <taxon>Bacteria</taxon>
        <taxon>Pseudomonadati</taxon>
        <taxon>Pseudomonadota</taxon>
        <taxon>Alphaproteobacteria</taxon>
        <taxon>Acetobacterales</taxon>
        <taxon>Acetobacteraceae</taxon>
        <taxon>Gluconacetobacter</taxon>
    </lineage>
</organism>
<dbReference type="SMART" id="SM00448">
    <property type="entry name" value="REC"/>
    <property type="match status" value="1"/>
</dbReference>
<dbReference type="GO" id="GO:0005829">
    <property type="term" value="C:cytosol"/>
    <property type="evidence" value="ECO:0007669"/>
    <property type="project" value="TreeGrafter"/>
</dbReference>
<feature type="domain" description="OmpR/PhoB-type" evidence="7">
    <location>
        <begin position="124"/>
        <end position="218"/>
    </location>
</feature>
<dbReference type="SUPFAM" id="SSF52172">
    <property type="entry name" value="CheY-like"/>
    <property type="match status" value="1"/>
</dbReference>
<dbReference type="PANTHER" id="PTHR48111">
    <property type="entry name" value="REGULATOR OF RPOS"/>
    <property type="match status" value="1"/>
</dbReference>
<dbReference type="InterPro" id="IPR039420">
    <property type="entry name" value="WalR-like"/>
</dbReference>
<keyword evidence="3" id="KW-0804">Transcription</keyword>
<keyword evidence="1" id="KW-0805">Transcription regulation</keyword>